<dbReference type="RefSeq" id="WP_186636477.1">
    <property type="nucleotide sequence ID" value="NZ_JACOAF010000022.1"/>
</dbReference>
<feature type="signal peptide" evidence="1">
    <location>
        <begin position="1"/>
        <end position="20"/>
    </location>
</feature>
<feature type="chain" id="PRO_5046775222" evidence="1">
    <location>
        <begin position="21"/>
        <end position="273"/>
    </location>
</feature>
<dbReference type="Pfam" id="PF13576">
    <property type="entry name" value="Pentapeptide_3"/>
    <property type="match status" value="2"/>
</dbReference>
<evidence type="ECO:0000256" key="1">
    <source>
        <dbReference type="SAM" id="SignalP"/>
    </source>
</evidence>
<dbReference type="InterPro" id="IPR001646">
    <property type="entry name" value="5peptide_repeat"/>
</dbReference>
<dbReference type="EMBL" id="JACOAF010000022">
    <property type="protein sequence ID" value="MBC3539884.1"/>
    <property type="molecule type" value="Genomic_DNA"/>
</dbReference>
<dbReference type="Proteomes" id="UP000659698">
    <property type="component" value="Unassembled WGS sequence"/>
</dbReference>
<protein>
    <submittedName>
        <fullName evidence="2">Pentapeptide repeat-containing protein</fullName>
    </submittedName>
</protein>
<dbReference type="Gene3D" id="2.160.20.80">
    <property type="entry name" value="E3 ubiquitin-protein ligase SopA"/>
    <property type="match status" value="1"/>
</dbReference>
<accession>A0ABR6VRQ8</accession>
<organism evidence="2 3">
    <name type="scientific">Rufibacter sediminis</name>
    <dbReference type="NCBI Taxonomy" id="2762756"/>
    <lineage>
        <taxon>Bacteria</taxon>
        <taxon>Pseudomonadati</taxon>
        <taxon>Bacteroidota</taxon>
        <taxon>Cytophagia</taxon>
        <taxon>Cytophagales</taxon>
        <taxon>Hymenobacteraceae</taxon>
        <taxon>Rufibacter</taxon>
    </lineage>
</organism>
<evidence type="ECO:0000313" key="2">
    <source>
        <dbReference type="EMBL" id="MBC3539884.1"/>
    </source>
</evidence>
<name>A0ABR6VRQ8_9BACT</name>
<keyword evidence="3" id="KW-1185">Reference proteome</keyword>
<gene>
    <name evidence="2" type="ORF">H7U12_09330</name>
</gene>
<keyword evidence="1" id="KW-0732">Signal</keyword>
<proteinExistence type="predicted"/>
<evidence type="ECO:0000313" key="3">
    <source>
        <dbReference type="Proteomes" id="UP000659698"/>
    </source>
</evidence>
<sequence length="273" mass="30776">MSKRLTYLLLFVLLPAFSWAQTSVPAAEIVAKINRGEAVSYQNATITGDLDLTQLQNKTLQKPKGENDKYDSKEYLSTVTAPVSFINCTFKGDVLAYFNPNSLDGDVKVSNVLRGKGQEEVYNTNFEQQVRFEKCVFERRSAFKYSAFKGDASFAGSTFQNEALFKYAQFNGKIDFEKARFNEVANFKYVKFPSQVDFKDASFRDEALFKYAAFPKGADFQRATFTGLANFKYAKLADPVQWKGATFKGGQDLKYTSMNQKSFSAAALDEMAR</sequence>
<reference evidence="2 3" key="1">
    <citation type="journal article" date="2019" name="Int. J. Syst. Evol. Microbiol.">
        <title>Rufibacter sediminis sp. nov., isolated from freshwater lake sediment.</title>
        <authorList>
            <person name="Qu J.H."/>
            <person name="Zhang L.J."/>
            <person name="Fu Y.H."/>
            <person name="Li H.F."/>
        </authorList>
    </citation>
    <scope>NUCLEOTIDE SEQUENCE [LARGE SCALE GENOMIC DNA]</scope>
    <source>
        <strain evidence="2 3">H-1</strain>
    </source>
</reference>
<comment type="caution">
    <text evidence="2">The sequence shown here is derived from an EMBL/GenBank/DDBJ whole genome shotgun (WGS) entry which is preliminary data.</text>
</comment>